<feature type="compositionally biased region" description="Gly residues" evidence="1">
    <location>
        <begin position="575"/>
        <end position="585"/>
    </location>
</feature>
<feature type="compositionally biased region" description="Basic and acidic residues" evidence="1">
    <location>
        <begin position="183"/>
        <end position="203"/>
    </location>
</feature>
<feature type="compositionally biased region" description="Polar residues" evidence="1">
    <location>
        <begin position="540"/>
        <end position="556"/>
    </location>
</feature>
<feature type="compositionally biased region" description="Polar residues" evidence="1">
    <location>
        <begin position="515"/>
        <end position="526"/>
    </location>
</feature>
<feature type="compositionally biased region" description="Basic and acidic residues" evidence="1">
    <location>
        <begin position="679"/>
        <end position="692"/>
    </location>
</feature>
<feature type="compositionally biased region" description="Acidic residues" evidence="1">
    <location>
        <begin position="219"/>
        <end position="234"/>
    </location>
</feature>
<comment type="caution">
    <text evidence="2">The sequence shown here is derived from an EMBL/GenBank/DDBJ whole genome shotgun (WGS) entry which is preliminary data.</text>
</comment>
<feature type="compositionally biased region" description="Basic and acidic residues" evidence="1">
    <location>
        <begin position="419"/>
        <end position="441"/>
    </location>
</feature>
<feature type="compositionally biased region" description="Basic and acidic residues" evidence="1">
    <location>
        <begin position="709"/>
        <end position="720"/>
    </location>
</feature>
<feature type="compositionally biased region" description="Basic and acidic residues" evidence="1">
    <location>
        <begin position="73"/>
        <end position="85"/>
    </location>
</feature>
<keyword evidence="3" id="KW-1185">Reference proteome</keyword>
<proteinExistence type="predicted"/>
<evidence type="ECO:0000256" key="1">
    <source>
        <dbReference type="SAM" id="MobiDB-lite"/>
    </source>
</evidence>
<feature type="compositionally biased region" description="Low complexity" evidence="1">
    <location>
        <begin position="560"/>
        <end position="574"/>
    </location>
</feature>
<sequence>MGRGGDWPPQSFAEWVVGQNFRPKQIYTDEGQKPILKIELSEDEASSEDILSVTYPGRRRRAGPFKQAAVGDSGRRVRFDGDRKPLKSALKKSSSSNSSENTLVDTSDEESATFADSSSDIDTSEDDAPVRRGRGKSKKGRVGSCKKSDHDDSSAAKDALPHPTCTCDECVKGRKILKAVIKFEAKTKVADKATENQFKERNKGQQKGKNIKSNKTNDTDGDTTDADITEDEAEPSPKGKKNKKQKQKQKTSPMEMTPSMAAKQTKKAVDKNVFKLPEYPKELRPNLIMRPEARVVQIEHALETPYDPRPNAFHDNGKGITRVYHGPKYANPNGKLYANYDAGKATPLRTPAAFPVGAMQNPYPPWFAPGAPGPVQSFAQNPAMFAQFPGNEDALKDAAGRGFGLSGLPPPSVPPYLKEMQKEMARHTDWKKGYGSEKGFKQGDAPWGNKDKNKSNSPTPNASPDAPADPPKDQNESGGWGGGSGRDNTWGAVGSGAKSNKDGPTTPHDFGAWGDSNQPETKFQRTSKSGDSQKQGSQKNWNGDNTWGANDNQTSGAWGGNNNQDTTWGTTGDTNGNGGGVGWGNNGNNNNTGWGNGSPKAASANGGNWGQSKNAATGWGAESHKVGSPRPLDSDRNETWGGPPGSFPRSAPNSRPGSNAGGGDGGWGNTSHNTNGKGSEFHHYVPKEHFEGAFDWPAGSGPPAGFNQRGHDSRRSDKSGWRGAHPAYPQFGAFNGSQRSDADPRAGDSFFHSNGGPSDWTNKPSDQATGPSNPPDWQNPDAAQNTGGKAMNW</sequence>
<protein>
    <submittedName>
        <fullName evidence="2">Uncharacterized protein</fullName>
    </submittedName>
</protein>
<evidence type="ECO:0000313" key="3">
    <source>
        <dbReference type="Proteomes" id="UP001140453"/>
    </source>
</evidence>
<feature type="compositionally biased region" description="Basic residues" evidence="1">
    <location>
        <begin position="238"/>
        <end position="249"/>
    </location>
</feature>
<feature type="region of interest" description="Disordered" evidence="1">
    <location>
        <begin position="395"/>
        <end position="793"/>
    </location>
</feature>
<feature type="compositionally biased region" description="Basic residues" evidence="1">
    <location>
        <begin position="131"/>
        <end position="141"/>
    </location>
</feature>
<evidence type="ECO:0000313" key="2">
    <source>
        <dbReference type="EMBL" id="KAJ4391649.1"/>
    </source>
</evidence>
<feature type="compositionally biased region" description="Low complexity" evidence="1">
    <location>
        <begin position="527"/>
        <end position="539"/>
    </location>
</feature>
<name>A0A9W8YWC9_9PEZI</name>
<feature type="compositionally biased region" description="Gly residues" evidence="1">
    <location>
        <begin position="659"/>
        <end position="668"/>
    </location>
</feature>
<feature type="region of interest" description="Disordered" evidence="1">
    <location>
        <begin position="183"/>
        <end position="267"/>
    </location>
</feature>
<reference evidence="2" key="1">
    <citation type="submission" date="2022-10" db="EMBL/GenBank/DDBJ databases">
        <title>Tapping the CABI collections for fungal endophytes: first genome assemblies for Collariella, Neodidymelliopsis, Ascochyta clinopodiicola, Didymella pomorum, Didymosphaeria variabile, Neocosmospora piperis and Neocucurbitaria cava.</title>
        <authorList>
            <person name="Hill R."/>
        </authorList>
    </citation>
    <scope>NUCLEOTIDE SEQUENCE</scope>
    <source>
        <strain evidence="2">IMI 355082</strain>
    </source>
</reference>
<gene>
    <name evidence="2" type="ORF">N0V93_005268</name>
</gene>
<feature type="compositionally biased region" description="Low complexity" evidence="1">
    <location>
        <begin position="455"/>
        <end position="466"/>
    </location>
</feature>
<accession>A0A9W8YWC9</accession>
<feature type="compositionally biased region" description="Basic and acidic residues" evidence="1">
    <location>
        <begin position="146"/>
        <end position="155"/>
    </location>
</feature>
<feature type="compositionally biased region" description="Low complexity" evidence="1">
    <location>
        <begin position="87"/>
        <end position="99"/>
    </location>
</feature>
<feature type="region of interest" description="Disordered" evidence="1">
    <location>
        <begin position="54"/>
        <end position="167"/>
    </location>
</feature>
<feature type="compositionally biased region" description="Polar residues" evidence="1">
    <location>
        <begin position="751"/>
        <end position="771"/>
    </location>
</feature>
<dbReference type="Proteomes" id="UP001140453">
    <property type="component" value="Unassembled WGS sequence"/>
</dbReference>
<dbReference type="AlphaFoldDB" id="A0A9W8YWC9"/>
<dbReference type="EMBL" id="JAPEVB010000003">
    <property type="protein sequence ID" value="KAJ4391649.1"/>
    <property type="molecule type" value="Genomic_DNA"/>
</dbReference>
<organism evidence="2 3">
    <name type="scientific">Gnomoniopsis smithogilvyi</name>
    <dbReference type="NCBI Taxonomy" id="1191159"/>
    <lineage>
        <taxon>Eukaryota</taxon>
        <taxon>Fungi</taxon>
        <taxon>Dikarya</taxon>
        <taxon>Ascomycota</taxon>
        <taxon>Pezizomycotina</taxon>
        <taxon>Sordariomycetes</taxon>
        <taxon>Sordariomycetidae</taxon>
        <taxon>Diaporthales</taxon>
        <taxon>Gnomoniaceae</taxon>
        <taxon>Gnomoniopsis</taxon>
    </lineage>
</organism>
<dbReference type="OrthoDB" id="3439935at2759"/>